<keyword evidence="5" id="KW-0560">Oxidoreductase</keyword>
<keyword evidence="7" id="KW-1185">Reference proteome</keyword>
<protein>
    <submittedName>
        <fullName evidence="6">FAD-binding protein</fullName>
    </submittedName>
</protein>
<dbReference type="InterPro" id="IPR036318">
    <property type="entry name" value="FAD-bd_PCMH-like_sf"/>
</dbReference>
<sequence length="467" mass="50949">MSIDQLSGAAAFQKAFRGDIITPSSASYEDARKVWNGDIDRRPLAVVRPTNDQDVSAALQFAQEAGVPLAIKGAGHSYAGHSMVEKGITIDMWNFQQAEADLANHRVKAGGGARLGAVDNALVPHGQVMPAGVVSHTGMPGLALGGGVGYNSRSFGLTCDQFIRLKVVLLTGEVVHASETENPDLFWALRGGGGNFGVVTEFECRTHDLGPYTWGFLAYPSSQSVEISEAVIELARTAPRAFGVSISYGIPAQKFGLSVPESRDTLVTVMVYHRGTPEDDIIKKVKAIGKPLLDTVEINDFLTLQTMSDEKAKAGIGWYMKSGYTKEVKRDLLEWMSEASVDYTLNVSSPHVERDIYTLQLLGGAIQDTPEEATAYTGREAQWHSAVECGFTTPAERERIVSWIQESWKTNSSYFDMDASYVNLNTDDGDEPVKKIFGAKYARLQEIKSTYDPNNVLALNWNIKPLA</sequence>
<dbReference type="RefSeq" id="WP_154613547.1">
    <property type="nucleotide sequence ID" value="NZ_CP053660.1"/>
</dbReference>
<reference evidence="6 7" key="1">
    <citation type="submission" date="2019-10" db="EMBL/GenBank/DDBJ databases">
        <title>Nocardioides novel species isolated from the excrement of Marmot.</title>
        <authorList>
            <person name="Zhang G."/>
        </authorList>
    </citation>
    <scope>NUCLEOTIDE SEQUENCE [LARGE SCALE GENOMIC DNA]</scope>
    <source>
        <strain evidence="7">zg-579</strain>
    </source>
</reference>
<dbReference type="Gene3D" id="3.30.465.10">
    <property type="match status" value="1"/>
</dbReference>
<evidence type="ECO:0000256" key="4">
    <source>
        <dbReference type="ARBA" id="ARBA00022827"/>
    </source>
</evidence>
<dbReference type="AlphaFoldDB" id="A0A6I3J0L6"/>
<evidence type="ECO:0000313" key="7">
    <source>
        <dbReference type="Proteomes" id="UP000433406"/>
    </source>
</evidence>
<name>A0A6I3J0L6_9ACTN</name>
<dbReference type="PANTHER" id="PTHR42973:SF39">
    <property type="entry name" value="FAD-BINDING PCMH-TYPE DOMAIN-CONTAINING PROTEIN"/>
    <property type="match status" value="1"/>
</dbReference>
<evidence type="ECO:0000256" key="3">
    <source>
        <dbReference type="ARBA" id="ARBA00022630"/>
    </source>
</evidence>
<dbReference type="InterPro" id="IPR016167">
    <property type="entry name" value="FAD-bd_PCMH_sub1"/>
</dbReference>
<dbReference type="InterPro" id="IPR012951">
    <property type="entry name" value="BBE"/>
</dbReference>
<dbReference type="Pfam" id="PF01565">
    <property type="entry name" value="FAD_binding_4"/>
    <property type="match status" value="1"/>
</dbReference>
<dbReference type="InterPro" id="IPR006094">
    <property type="entry name" value="Oxid_FAD_bind_N"/>
</dbReference>
<evidence type="ECO:0000256" key="5">
    <source>
        <dbReference type="ARBA" id="ARBA00023002"/>
    </source>
</evidence>
<proteinExistence type="inferred from homology"/>
<dbReference type="InterPro" id="IPR016166">
    <property type="entry name" value="FAD-bd_PCMH"/>
</dbReference>
<keyword evidence="4" id="KW-0274">FAD</keyword>
<dbReference type="Proteomes" id="UP000433406">
    <property type="component" value="Unassembled WGS sequence"/>
</dbReference>
<comment type="cofactor">
    <cofactor evidence="1">
        <name>FAD</name>
        <dbReference type="ChEBI" id="CHEBI:57692"/>
    </cofactor>
</comment>
<dbReference type="InterPro" id="IPR016169">
    <property type="entry name" value="FAD-bd_PCMH_sub2"/>
</dbReference>
<dbReference type="PROSITE" id="PS51387">
    <property type="entry name" value="FAD_PCMH"/>
    <property type="match status" value="1"/>
</dbReference>
<dbReference type="InterPro" id="IPR050416">
    <property type="entry name" value="FAD-linked_Oxidoreductase"/>
</dbReference>
<dbReference type="EMBL" id="WLCI01000002">
    <property type="protein sequence ID" value="MTB93746.1"/>
    <property type="molecule type" value="Genomic_DNA"/>
</dbReference>
<evidence type="ECO:0000256" key="2">
    <source>
        <dbReference type="ARBA" id="ARBA00005466"/>
    </source>
</evidence>
<dbReference type="PANTHER" id="PTHR42973">
    <property type="entry name" value="BINDING OXIDOREDUCTASE, PUTATIVE (AFU_ORTHOLOGUE AFUA_1G17690)-RELATED"/>
    <property type="match status" value="1"/>
</dbReference>
<organism evidence="6 7">
    <name type="scientific">Nocardioides marmotae</name>
    <dbReference type="NCBI Taxonomy" id="2663857"/>
    <lineage>
        <taxon>Bacteria</taxon>
        <taxon>Bacillati</taxon>
        <taxon>Actinomycetota</taxon>
        <taxon>Actinomycetes</taxon>
        <taxon>Propionibacteriales</taxon>
        <taxon>Nocardioidaceae</taxon>
        <taxon>Nocardioides</taxon>
    </lineage>
</organism>
<dbReference type="SUPFAM" id="SSF56176">
    <property type="entry name" value="FAD-binding/transporter-associated domain-like"/>
    <property type="match status" value="1"/>
</dbReference>
<dbReference type="Pfam" id="PF08031">
    <property type="entry name" value="BBE"/>
    <property type="match status" value="1"/>
</dbReference>
<gene>
    <name evidence="6" type="ORF">GGQ22_01485</name>
</gene>
<dbReference type="Gene3D" id="3.40.462.20">
    <property type="match status" value="1"/>
</dbReference>
<comment type="caution">
    <text evidence="6">The sequence shown here is derived from an EMBL/GenBank/DDBJ whole genome shotgun (WGS) entry which is preliminary data.</text>
</comment>
<dbReference type="GO" id="GO:0016491">
    <property type="term" value="F:oxidoreductase activity"/>
    <property type="evidence" value="ECO:0007669"/>
    <property type="project" value="UniProtKB-KW"/>
</dbReference>
<comment type="similarity">
    <text evidence="2">Belongs to the oxygen-dependent FAD-linked oxidoreductase family.</text>
</comment>
<evidence type="ECO:0000313" key="6">
    <source>
        <dbReference type="EMBL" id="MTB93746.1"/>
    </source>
</evidence>
<evidence type="ECO:0000256" key="1">
    <source>
        <dbReference type="ARBA" id="ARBA00001974"/>
    </source>
</evidence>
<dbReference type="GO" id="GO:0071949">
    <property type="term" value="F:FAD binding"/>
    <property type="evidence" value="ECO:0007669"/>
    <property type="project" value="InterPro"/>
</dbReference>
<keyword evidence="3" id="KW-0285">Flavoprotein</keyword>
<accession>A0A6I3J0L6</accession>
<dbReference type="Gene3D" id="3.30.43.10">
    <property type="entry name" value="Uridine Diphospho-n-acetylenolpyruvylglucosamine Reductase, domain 2"/>
    <property type="match status" value="1"/>
</dbReference>